<proteinExistence type="predicted"/>
<dbReference type="Proteomes" id="UP000663823">
    <property type="component" value="Unassembled WGS sequence"/>
</dbReference>
<reference evidence="3" key="1">
    <citation type="submission" date="2021-02" db="EMBL/GenBank/DDBJ databases">
        <authorList>
            <person name="Nowell W R."/>
        </authorList>
    </citation>
    <scope>NUCLEOTIDE SEQUENCE</scope>
</reference>
<name>A0A820A3P6_9BILA</name>
<organism evidence="3 4">
    <name type="scientific">Rotaria sordida</name>
    <dbReference type="NCBI Taxonomy" id="392033"/>
    <lineage>
        <taxon>Eukaryota</taxon>
        <taxon>Metazoa</taxon>
        <taxon>Spiralia</taxon>
        <taxon>Gnathifera</taxon>
        <taxon>Rotifera</taxon>
        <taxon>Eurotatoria</taxon>
        <taxon>Bdelloidea</taxon>
        <taxon>Philodinida</taxon>
        <taxon>Philodinidae</taxon>
        <taxon>Rotaria</taxon>
    </lineage>
</organism>
<feature type="compositionally biased region" description="Polar residues" evidence="1">
    <location>
        <begin position="288"/>
        <end position="297"/>
    </location>
</feature>
<feature type="domain" description="PBZ-type" evidence="2">
    <location>
        <begin position="465"/>
        <end position="487"/>
    </location>
</feature>
<comment type="caution">
    <text evidence="3">The sequence shown here is derived from an EMBL/GenBank/DDBJ whole genome shotgun (WGS) entry which is preliminary data.</text>
</comment>
<feature type="compositionally biased region" description="Low complexity" evidence="1">
    <location>
        <begin position="318"/>
        <end position="327"/>
    </location>
</feature>
<feature type="non-terminal residue" evidence="3">
    <location>
        <position position="1"/>
    </location>
</feature>
<dbReference type="InterPro" id="IPR019406">
    <property type="entry name" value="APLF_PBZ"/>
</dbReference>
<sequence length="489" mass="55778">LIKPGTTIPLDPTRRPYLKYILEKLSQKIDERIKTPHISRGFVITIPGTRFVKHIVLPMTITQSYNLYCLNRGQPATNIESTYIYWQAMDGDMMLTITNEKIDPDGKDQPNLQCLICYVAGKPSTTTEDYREEYSYLNIDSPYHHSHNVHSYIHISAGDQDVPIRNLTINHEPVEELHPTFDKEFKLDTSALIKEHRASFHDVGSMDHKVKILHTPDVTSKPPMKRAASTTDLRKKAVDPTPIEIPRPGKRGFLGRLKYVFFGPTKHDDDPRIQSSPSELHEDYIPKSDSSSYNPSKLESPLPKPRKSHSPPSKPSKPDSSGSKPLKANPPPLISSTLPPCQDSIYCLLHNDKDHIDKHSHPCRFNELCRNPSSEPHLIHKRLDISMCLEDRSCSERLNPVHRAEYRHSGLPDYLLPCRFQETCYDKTPDHRMKYFHGEKIPLIKKISTSASLRAAVALKVKLTPCKFGNECRSMKNPEHTARFSHPLS</sequence>
<accession>A0A820A3P6</accession>
<evidence type="ECO:0000313" key="3">
    <source>
        <dbReference type="EMBL" id="CAF4187074.1"/>
    </source>
</evidence>
<dbReference type="Pfam" id="PF10283">
    <property type="entry name" value="zf-CCHH"/>
    <property type="match status" value="1"/>
</dbReference>
<gene>
    <name evidence="3" type="ORF">OTI717_LOCUS37966</name>
</gene>
<feature type="region of interest" description="Disordered" evidence="1">
    <location>
        <begin position="216"/>
        <end position="250"/>
    </location>
</feature>
<evidence type="ECO:0000259" key="2">
    <source>
        <dbReference type="Pfam" id="PF10283"/>
    </source>
</evidence>
<evidence type="ECO:0000256" key="1">
    <source>
        <dbReference type="SAM" id="MobiDB-lite"/>
    </source>
</evidence>
<dbReference type="AlphaFoldDB" id="A0A820A3P6"/>
<feature type="region of interest" description="Disordered" evidence="1">
    <location>
        <begin position="265"/>
        <end position="337"/>
    </location>
</feature>
<evidence type="ECO:0000313" key="4">
    <source>
        <dbReference type="Proteomes" id="UP000663823"/>
    </source>
</evidence>
<dbReference type="EMBL" id="CAJOAX010019273">
    <property type="protein sequence ID" value="CAF4187074.1"/>
    <property type="molecule type" value="Genomic_DNA"/>
</dbReference>
<protein>
    <recommendedName>
        <fullName evidence="2">PBZ-type domain-containing protein</fullName>
    </recommendedName>
</protein>